<proteinExistence type="predicted"/>
<dbReference type="Proteomes" id="UP000326838">
    <property type="component" value="Unassembled WGS sequence"/>
</dbReference>
<reference evidence="4" key="1">
    <citation type="submission" date="2019-09" db="EMBL/GenBank/DDBJ databases">
        <title>Mumia zhuanghuii sp. nov. isolated from the intestinal contents of plateau pika (Ochotona curzoniae) in the Qinghai-Tibet plateau of China.</title>
        <authorList>
            <person name="Tian Z."/>
        </authorList>
    </citation>
    <scope>NUCLEOTIDE SEQUENCE [LARGE SCALE GENOMIC DNA]</scope>
    <source>
        <strain evidence="4">L-033</strain>
    </source>
</reference>
<feature type="compositionally biased region" description="Low complexity" evidence="1">
    <location>
        <begin position="88"/>
        <end position="98"/>
    </location>
</feature>
<organism evidence="3 4">
    <name type="scientific">Microbacterium caowuchunii</name>
    <dbReference type="NCBI Taxonomy" id="2614638"/>
    <lineage>
        <taxon>Bacteria</taxon>
        <taxon>Bacillati</taxon>
        <taxon>Actinomycetota</taxon>
        <taxon>Actinomycetes</taxon>
        <taxon>Micrococcales</taxon>
        <taxon>Microbacteriaceae</taxon>
        <taxon>Microbacterium</taxon>
    </lineage>
</organism>
<sequence>MTADAAFAALSFALQDIVPPCDGDPRFILEPREISRSELWHLSITKCRGCPVRKLCAAYGDAARPEAGIWAGKTYGPGARRRQPKDPNPAATPAALTNQEYPCPLTSTS</sequence>
<dbReference type="PROSITE" id="PS51674">
    <property type="entry name" value="4FE4S_WBL"/>
    <property type="match status" value="1"/>
</dbReference>
<evidence type="ECO:0000313" key="3">
    <source>
        <dbReference type="EMBL" id="KAA9133711.1"/>
    </source>
</evidence>
<name>A0A5N0TGK0_9MICO</name>
<protein>
    <recommendedName>
        <fullName evidence="2">4Fe-4S Wbl-type domain-containing protein</fullName>
    </recommendedName>
</protein>
<comment type="caution">
    <text evidence="3">The sequence shown here is derived from an EMBL/GenBank/DDBJ whole genome shotgun (WGS) entry which is preliminary data.</text>
</comment>
<dbReference type="AlphaFoldDB" id="A0A5N0TGK0"/>
<feature type="domain" description="4Fe-4S Wbl-type" evidence="2">
    <location>
        <begin position="20"/>
        <end position="80"/>
    </location>
</feature>
<dbReference type="RefSeq" id="WP_150893019.1">
    <property type="nucleotide sequence ID" value="NZ_VYUY01000009.1"/>
</dbReference>
<feature type="region of interest" description="Disordered" evidence="1">
    <location>
        <begin position="74"/>
        <end position="109"/>
    </location>
</feature>
<accession>A0A5N0TGK0</accession>
<dbReference type="InterPro" id="IPR034768">
    <property type="entry name" value="4FE4S_WBL"/>
</dbReference>
<keyword evidence="4" id="KW-1185">Reference proteome</keyword>
<evidence type="ECO:0000259" key="2">
    <source>
        <dbReference type="PROSITE" id="PS51674"/>
    </source>
</evidence>
<evidence type="ECO:0000313" key="4">
    <source>
        <dbReference type="Proteomes" id="UP000326838"/>
    </source>
</evidence>
<gene>
    <name evidence="3" type="ORF">F6B40_08130</name>
</gene>
<evidence type="ECO:0000256" key="1">
    <source>
        <dbReference type="SAM" id="MobiDB-lite"/>
    </source>
</evidence>
<dbReference type="EMBL" id="VYUY01000009">
    <property type="protein sequence ID" value="KAA9133711.1"/>
    <property type="molecule type" value="Genomic_DNA"/>
</dbReference>
<dbReference type="Pfam" id="PF02467">
    <property type="entry name" value="Whib"/>
    <property type="match status" value="1"/>
</dbReference>